<keyword evidence="4" id="KW-0560">Oxidoreductase</keyword>
<feature type="non-terminal residue" evidence="7">
    <location>
        <position position="418"/>
    </location>
</feature>
<comment type="similarity">
    <text evidence="1">Belongs to the NADH dehydrogenase family.</text>
</comment>
<dbReference type="Pfam" id="PF07992">
    <property type="entry name" value="Pyr_redox_2"/>
    <property type="match status" value="1"/>
</dbReference>
<keyword evidence="2" id="KW-0285">Flavoprotein</keyword>
<feature type="non-terminal residue" evidence="7">
    <location>
        <position position="1"/>
    </location>
</feature>
<sequence>MTDPATKRIVIVGSGWSGLTLSRKLDSKKYIITVISPQATCPYTPLLASTACGLFHSSLAEEPIRRKDKTLRYMQATVTDVNFNRKVCTCNPAFANLSDVTFEVEYDILVLAPGCTNQTFGIPGVTENGLFVRNVADAITVQRKMHEILEIASLPTMTERQQRDLLHVIVVGGGPTGVEITAEMYDLFSNDLSKLYPDLKDKFTISIHDVASNILSAFDTSLSKYALQSFERRHVSIKTDSHITRVDKGFITTKEDGEIPYGLLIWATGNKAVPLVEHLPVLKSSRLPRIQTDAYLRVCDTNETIIDSVFALGDAADVKGGELPTTAEVACQKGEYLAKALNVGINNVAPFTYKQKAIVAYIGQHDGVVGGQRDWEGPNAWIAWRSKNLTWTRSWRTKFAIIFEWVLNFGFGKDIVMH</sequence>
<dbReference type="EMBL" id="NCSJ02000061">
    <property type="protein sequence ID" value="RFU32136.1"/>
    <property type="molecule type" value="Genomic_DNA"/>
</dbReference>
<feature type="domain" description="FAD/NAD(P)-binding" evidence="6">
    <location>
        <begin position="8"/>
        <end position="334"/>
    </location>
</feature>
<evidence type="ECO:0000313" key="8">
    <source>
        <dbReference type="Proteomes" id="UP000258309"/>
    </source>
</evidence>
<keyword evidence="8" id="KW-1185">Reference proteome</keyword>
<evidence type="ECO:0000256" key="5">
    <source>
        <dbReference type="ARBA" id="ARBA00023027"/>
    </source>
</evidence>
<comment type="caution">
    <text evidence="7">The sequence shown here is derived from an EMBL/GenBank/DDBJ whole genome shotgun (WGS) entry which is preliminary data.</text>
</comment>
<dbReference type="InterPro" id="IPR045024">
    <property type="entry name" value="NDH-2"/>
</dbReference>
<dbReference type="STRING" id="5539.A0A3E2HFD7"/>
<dbReference type="PANTHER" id="PTHR43706:SF17">
    <property type="entry name" value="NADH DEHYDROGENASE (EUROFUNG)"/>
    <property type="match status" value="1"/>
</dbReference>
<dbReference type="PANTHER" id="PTHR43706">
    <property type="entry name" value="NADH DEHYDROGENASE"/>
    <property type="match status" value="1"/>
</dbReference>
<dbReference type="GO" id="GO:0003954">
    <property type="term" value="F:NADH dehydrogenase activity"/>
    <property type="evidence" value="ECO:0007669"/>
    <property type="project" value="InterPro"/>
</dbReference>
<dbReference type="PRINTS" id="PR00368">
    <property type="entry name" value="FADPNR"/>
</dbReference>
<dbReference type="OrthoDB" id="3244603at2759"/>
<name>A0A3E2HFD7_SCYLI</name>
<dbReference type="SUPFAM" id="SSF51905">
    <property type="entry name" value="FAD/NAD(P)-binding domain"/>
    <property type="match status" value="1"/>
</dbReference>
<evidence type="ECO:0000313" key="7">
    <source>
        <dbReference type="EMBL" id="RFU32136.1"/>
    </source>
</evidence>
<proteinExistence type="inferred from homology"/>
<dbReference type="Proteomes" id="UP000258309">
    <property type="component" value="Unassembled WGS sequence"/>
</dbReference>
<dbReference type="OMA" id="AMATICR"/>
<dbReference type="GO" id="GO:0005739">
    <property type="term" value="C:mitochondrion"/>
    <property type="evidence" value="ECO:0007669"/>
    <property type="project" value="TreeGrafter"/>
</dbReference>
<gene>
    <name evidence="7" type="ORF">B7463_g4215</name>
</gene>
<dbReference type="InterPro" id="IPR036188">
    <property type="entry name" value="FAD/NAD-bd_sf"/>
</dbReference>
<accession>A0A3E2HFD7</accession>
<keyword evidence="3" id="KW-0274">FAD</keyword>
<protein>
    <recommendedName>
        <fullName evidence="6">FAD/NAD(P)-binding domain-containing protein</fullName>
    </recommendedName>
</protein>
<dbReference type="AlphaFoldDB" id="A0A3E2HFD7"/>
<organism evidence="7 8">
    <name type="scientific">Scytalidium lignicola</name>
    <name type="common">Hyphomycete</name>
    <dbReference type="NCBI Taxonomy" id="5539"/>
    <lineage>
        <taxon>Eukaryota</taxon>
        <taxon>Fungi</taxon>
        <taxon>Dikarya</taxon>
        <taxon>Ascomycota</taxon>
        <taxon>Pezizomycotina</taxon>
        <taxon>Leotiomycetes</taxon>
        <taxon>Leotiomycetes incertae sedis</taxon>
        <taxon>Scytalidium</taxon>
    </lineage>
</organism>
<keyword evidence="5" id="KW-0520">NAD</keyword>
<reference evidence="7 8" key="1">
    <citation type="submission" date="2018-05" db="EMBL/GenBank/DDBJ databases">
        <title>Draft genome sequence of Scytalidium lignicola DSM 105466, a ubiquitous saprotrophic fungus.</title>
        <authorList>
            <person name="Buettner E."/>
            <person name="Gebauer A.M."/>
            <person name="Hofrichter M."/>
            <person name="Liers C."/>
            <person name="Kellner H."/>
        </authorList>
    </citation>
    <scope>NUCLEOTIDE SEQUENCE [LARGE SCALE GENOMIC DNA]</scope>
    <source>
        <strain evidence="7 8">DSM 105466</strain>
    </source>
</reference>
<evidence type="ECO:0000256" key="1">
    <source>
        <dbReference type="ARBA" id="ARBA00005272"/>
    </source>
</evidence>
<evidence type="ECO:0000256" key="4">
    <source>
        <dbReference type="ARBA" id="ARBA00023002"/>
    </source>
</evidence>
<dbReference type="InterPro" id="IPR023753">
    <property type="entry name" value="FAD/NAD-binding_dom"/>
</dbReference>
<evidence type="ECO:0000259" key="6">
    <source>
        <dbReference type="Pfam" id="PF07992"/>
    </source>
</evidence>
<dbReference type="Gene3D" id="3.50.50.100">
    <property type="match status" value="1"/>
</dbReference>
<evidence type="ECO:0000256" key="3">
    <source>
        <dbReference type="ARBA" id="ARBA00022827"/>
    </source>
</evidence>
<evidence type="ECO:0000256" key="2">
    <source>
        <dbReference type="ARBA" id="ARBA00022630"/>
    </source>
</evidence>